<feature type="transmembrane region" description="Helical" evidence="17">
    <location>
        <begin position="230"/>
        <end position="248"/>
    </location>
</feature>
<dbReference type="InterPro" id="IPR041154">
    <property type="entry name" value="AglB_P1"/>
</dbReference>
<comment type="cofactor">
    <cofactor evidence="2">
        <name>Mg(2+)</name>
        <dbReference type="ChEBI" id="CHEBI:18420"/>
    </cofactor>
</comment>
<feature type="transmembrane region" description="Helical" evidence="17">
    <location>
        <begin position="157"/>
        <end position="175"/>
    </location>
</feature>
<reference evidence="21 22" key="1">
    <citation type="submission" date="2023-03" db="EMBL/GenBank/DDBJ databases">
        <title>Whole genome sequencing of Methanotrichaceae archaeon M04Ac.</title>
        <authorList>
            <person name="Khomyakova M.A."/>
            <person name="Merkel A.Y."/>
            <person name="Slobodkin A.I."/>
        </authorList>
    </citation>
    <scope>NUCLEOTIDE SEQUENCE [LARGE SCALE GENOMIC DNA]</scope>
    <source>
        <strain evidence="21 22">M04Ac</strain>
    </source>
</reference>
<feature type="domain" description="Archaeal glycosylation protein B peripheral" evidence="19">
    <location>
        <begin position="633"/>
        <end position="722"/>
    </location>
</feature>
<evidence type="ECO:0000256" key="17">
    <source>
        <dbReference type="SAM" id="Phobius"/>
    </source>
</evidence>
<evidence type="ECO:0000256" key="14">
    <source>
        <dbReference type="ARBA" id="ARBA00023211"/>
    </source>
</evidence>
<dbReference type="Pfam" id="PF18079">
    <property type="entry name" value="AglB_L1"/>
    <property type="match status" value="1"/>
</dbReference>
<dbReference type="EMBL" id="JARFPL010000038">
    <property type="protein sequence ID" value="MDF0593986.1"/>
    <property type="molecule type" value="Genomic_DNA"/>
</dbReference>
<comment type="subcellular location">
    <subcellularLocation>
        <location evidence="3">Cell membrane</location>
        <topology evidence="3">Multi-pass membrane protein</topology>
    </subcellularLocation>
</comment>
<keyword evidence="7" id="KW-0328">Glycosyltransferase</keyword>
<dbReference type="Gene3D" id="2.60.40.3390">
    <property type="match status" value="1"/>
</dbReference>
<evidence type="ECO:0000256" key="3">
    <source>
        <dbReference type="ARBA" id="ARBA00004651"/>
    </source>
</evidence>
<evidence type="ECO:0000256" key="12">
    <source>
        <dbReference type="ARBA" id="ARBA00022989"/>
    </source>
</evidence>
<feature type="transmembrane region" description="Helical" evidence="17">
    <location>
        <begin position="347"/>
        <end position="366"/>
    </location>
</feature>
<evidence type="ECO:0000256" key="13">
    <source>
        <dbReference type="ARBA" id="ARBA00023136"/>
    </source>
</evidence>
<keyword evidence="13 17" id="KW-0472">Membrane</keyword>
<dbReference type="EC" id="2.4.99.21" evidence="6"/>
<evidence type="ECO:0000256" key="1">
    <source>
        <dbReference type="ARBA" id="ARBA00001936"/>
    </source>
</evidence>
<evidence type="ECO:0000313" key="21">
    <source>
        <dbReference type="EMBL" id="MDF0593986.1"/>
    </source>
</evidence>
<keyword evidence="12 17" id="KW-1133">Transmembrane helix</keyword>
<evidence type="ECO:0000256" key="16">
    <source>
        <dbReference type="ARBA" id="ARBA00034066"/>
    </source>
</evidence>
<gene>
    <name evidence="21" type="ORF">P0O24_10380</name>
</gene>
<evidence type="ECO:0000259" key="18">
    <source>
        <dbReference type="Pfam" id="PF02516"/>
    </source>
</evidence>
<dbReference type="InterPro" id="IPR003674">
    <property type="entry name" value="Oligo_trans_STT3"/>
</dbReference>
<keyword evidence="11" id="KW-0460">Magnesium</keyword>
<dbReference type="PANTHER" id="PTHR13872">
    <property type="entry name" value="DOLICHYL-DIPHOSPHOOLIGOSACCHARIDE--PROTEIN GLYCOSYLTRANSFERASE SUBUNIT"/>
    <property type="match status" value="1"/>
</dbReference>
<feature type="transmembrane region" description="Helical" evidence="17">
    <location>
        <begin position="7"/>
        <end position="25"/>
    </location>
</feature>
<comment type="similarity">
    <text evidence="5">Belongs to the STT3 family.</text>
</comment>
<sequence>MDRRKSYEAWGVFGALVLGLLMRLIPAKNSIVDGDVLFFGYDSFYHLRRIFFTAENFPTTLWFDSYLNHPLGLDLTWPPLFDQAVAAVAILFGGGIRAVEMTAALAPPILGAGMILTVYILAKKLFGTRVAILSAFILAIDPKHIGRTHFGVADHDVLESLLIFSALVLLTYALSERDGRVWFGAAAGALLAAVAYTWLGAPIYMGAILIYATIQVALDLRGGARTQETIVPLAATFGTALLLILPFWDEPWLVPSFFGALGSLAALGVLCLLSRLFAEKKVTWIAFIPAVAVSGYAAILLGYVTGAAPKAQILLSSGLDYFFLGGAAGQRIAEAAPLHRTLDFPSLPFLGFAVALLGLGVAISSASRPRLPRDRALFLIYAAFTLVLAIFQVRFLYLFSISGSILVALLFFWASDRLKASGRAGPSTTKALSIALLALLLLPSFVGVGEIGRYRPEVSGDWMETLDWMEKNTPATAGYEAPFRAAEYGILSWWDYGNWILYLSERPVVANNFQAGARDAALFFLSEDEVEAVAIAEGRDARYVATDAKMVYSKLPAIASWADEDPESYITIYTHWDLVTYDHKKRFMGTILARLHLLDCSNLGHFRLVFESNNSVGLIFPTREVKVFERVSGATISGTTSYEKPMGAILEMTSNQGRRFQYYNSAIPVDGRYEITVPYSTDATTGTRAMGPYIVGPVEDFVGGDFREVEVTEEDVLSGRVVEANF</sequence>
<evidence type="ECO:0000256" key="2">
    <source>
        <dbReference type="ARBA" id="ARBA00001946"/>
    </source>
</evidence>
<evidence type="ECO:0000256" key="9">
    <source>
        <dbReference type="ARBA" id="ARBA00022692"/>
    </source>
</evidence>
<protein>
    <recommendedName>
        <fullName evidence="6">dolichyl-phosphooligosaccharide-protein glycotransferase</fullName>
        <ecNumber evidence="6">2.4.99.21</ecNumber>
    </recommendedName>
    <alternativeName>
        <fullName evidence="15">Oligosaccharyl transferase</fullName>
    </alternativeName>
</protein>
<feature type="domain" description="AglB-like core" evidence="20">
    <location>
        <begin position="461"/>
        <end position="550"/>
    </location>
</feature>
<feature type="transmembrane region" description="Helical" evidence="17">
    <location>
        <begin position="431"/>
        <end position="449"/>
    </location>
</feature>
<evidence type="ECO:0000259" key="19">
    <source>
        <dbReference type="Pfam" id="PF18079"/>
    </source>
</evidence>
<evidence type="ECO:0000256" key="8">
    <source>
        <dbReference type="ARBA" id="ARBA00022679"/>
    </source>
</evidence>
<keyword evidence="22" id="KW-1185">Reference proteome</keyword>
<comment type="catalytic activity">
    <reaction evidence="16">
        <text>an archaeal dolichyl phosphooligosaccharide + [protein]-L-asparagine = an archaeal dolichyl phosphate + a glycoprotein with the oligosaccharide chain attached by N-beta-D-glycosyl linkage to a protein L-asparagine.</text>
        <dbReference type="EC" id="2.4.99.21"/>
    </reaction>
</comment>
<dbReference type="Proteomes" id="UP001215956">
    <property type="component" value="Unassembled WGS sequence"/>
</dbReference>
<keyword evidence="10" id="KW-0479">Metal-binding</keyword>
<keyword evidence="14" id="KW-0464">Manganese</keyword>
<feature type="transmembrane region" description="Helical" evidence="17">
    <location>
        <begin position="103"/>
        <end position="122"/>
    </location>
</feature>
<dbReference type="Pfam" id="PF02516">
    <property type="entry name" value="STT3"/>
    <property type="match status" value="1"/>
</dbReference>
<keyword evidence="8" id="KW-0808">Transferase</keyword>
<dbReference type="InterPro" id="IPR048307">
    <property type="entry name" value="STT3_N"/>
</dbReference>
<feature type="domain" description="Oligosaccharyl transferase STT3 N-terminal" evidence="18">
    <location>
        <begin position="32"/>
        <end position="216"/>
    </location>
</feature>
<evidence type="ECO:0000256" key="10">
    <source>
        <dbReference type="ARBA" id="ARBA00022723"/>
    </source>
</evidence>
<dbReference type="InterPro" id="IPR054479">
    <property type="entry name" value="AglB-like_core"/>
</dbReference>
<evidence type="ECO:0000256" key="5">
    <source>
        <dbReference type="ARBA" id="ARBA00010810"/>
    </source>
</evidence>
<comment type="caution">
    <text evidence="21">The sequence shown here is derived from an EMBL/GenBank/DDBJ whole genome shotgun (WGS) entry which is preliminary data.</text>
</comment>
<keyword evidence="9 17" id="KW-0812">Transmembrane</keyword>
<dbReference type="RefSeq" id="WP_316969684.1">
    <property type="nucleotide sequence ID" value="NZ_JARFPL010000038.1"/>
</dbReference>
<comment type="cofactor">
    <cofactor evidence="1">
        <name>Mn(2+)</name>
        <dbReference type="ChEBI" id="CHEBI:29035"/>
    </cofactor>
</comment>
<organism evidence="21 22">
    <name type="scientific">Candidatus Methanocrinis alkalitolerans</name>
    <dbReference type="NCBI Taxonomy" id="3033395"/>
    <lineage>
        <taxon>Archaea</taxon>
        <taxon>Methanobacteriati</taxon>
        <taxon>Methanobacteriota</taxon>
        <taxon>Stenosarchaea group</taxon>
        <taxon>Methanomicrobia</taxon>
        <taxon>Methanotrichales</taxon>
        <taxon>Methanotrichaceae</taxon>
        <taxon>Methanocrinis</taxon>
    </lineage>
</organism>
<comment type="pathway">
    <text evidence="4">Protein modification; protein glycosylation.</text>
</comment>
<evidence type="ECO:0000256" key="7">
    <source>
        <dbReference type="ARBA" id="ARBA00022676"/>
    </source>
</evidence>
<feature type="transmembrane region" description="Helical" evidence="17">
    <location>
        <begin position="378"/>
        <end position="411"/>
    </location>
</feature>
<feature type="transmembrane region" description="Helical" evidence="17">
    <location>
        <begin position="195"/>
        <end position="218"/>
    </location>
</feature>
<feature type="transmembrane region" description="Helical" evidence="17">
    <location>
        <begin position="254"/>
        <end position="277"/>
    </location>
</feature>
<dbReference type="Gene3D" id="3.40.50.12610">
    <property type="match status" value="1"/>
</dbReference>
<dbReference type="Pfam" id="PF22627">
    <property type="entry name" value="AglB_core-like"/>
    <property type="match status" value="1"/>
</dbReference>
<accession>A0ABT5XGY6</accession>
<proteinExistence type="inferred from homology"/>
<evidence type="ECO:0000256" key="6">
    <source>
        <dbReference type="ARBA" id="ARBA00012602"/>
    </source>
</evidence>
<dbReference type="PANTHER" id="PTHR13872:SF1">
    <property type="entry name" value="DOLICHYL-DIPHOSPHOOLIGOSACCHARIDE--PROTEIN GLYCOSYLTRANSFERASE SUBUNIT STT3B"/>
    <property type="match status" value="1"/>
</dbReference>
<evidence type="ECO:0000256" key="15">
    <source>
        <dbReference type="ARBA" id="ARBA00030679"/>
    </source>
</evidence>
<evidence type="ECO:0000313" key="22">
    <source>
        <dbReference type="Proteomes" id="UP001215956"/>
    </source>
</evidence>
<evidence type="ECO:0000256" key="11">
    <source>
        <dbReference type="ARBA" id="ARBA00022842"/>
    </source>
</evidence>
<feature type="transmembrane region" description="Helical" evidence="17">
    <location>
        <begin position="284"/>
        <end position="304"/>
    </location>
</feature>
<evidence type="ECO:0000259" key="20">
    <source>
        <dbReference type="Pfam" id="PF22627"/>
    </source>
</evidence>
<evidence type="ECO:0000256" key="4">
    <source>
        <dbReference type="ARBA" id="ARBA00004922"/>
    </source>
</evidence>
<name>A0ABT5XGY6_9EURY</name>